<protein>
    <submittedName>
        <fullName evidence="1">Uncharacterized protein</fullName>
    </submittedName>
</protein>
<proteinExistence type="predicted"/>
<sequence>MAAWISRFPANVPGIAHLPPTTVSSAFQRVGTEPLRPLPLYHGHDNTSVSFSQKYEDLLDKITSAILHRQRFPISKDFEDAREEADPTKTRWEVASRYALHGSPRDRARYITVLITSPWHSQSLMHWRETAMILKGWIDKELAFTGVNILVEIISTHVSGPQYFGPVSIEDVPIADWDAIRETVCSILERHKSTLSTWNCVGLFSLGPDRSRKNNPPTVYIAVNRYSSAQQWQPVIDDILGYLRRTGHNLQLYMEHSDPEELTKFELKEPEKPVRGDDPLLSLEPYEEKVSIGADLSASCYVEVEQRIGPDVDEPGHRPPYQQSVQPVPENPGSSFEMLFRQAMEAEASQERGYSQPFQQPQQPLQGRPTPQTQMPARTQVIPPSGSWRQPGQGPSSSSWRQPGQGSSSGTGRQPGRASSSGSWRQPTQRPSFPSWRQPAPGPAPERHGQAPQETLRAPFSRLQVQEPLLHQRNVHPGQRPPQTPQPQTPQRPPVQRQDATGESFTLLKKTNSSVGTMGCYVEIEHQPGTWKRYILTNHHVVRVILPGFKLSEHNGVYTQITPPEGSKLREADLHGYIFDTSKTKIPFESPSRCKHNKTISWFTERPKIHPYERESSEQMVKKCREFFDSGKQVIGYLYAGSGFTARTSEGGLLDWALIEVLPSRLGNNNLPSRDIWPRTLLDFQPPPLICGKPLKGPVPADRIPDKEKRVFKVSAISKATSGVYLKHRAGIRLDNWKYLVRENLATHTTEACFVSLDTENGPKFAVQGDSGAVVYDENGDAVGLLFRGQRPAGANKFAYVTPLEHVFTHIAKHLKLERSAIRIAKF</sequence>
<dbReference type="Proteomes" id="UP001148737">
    <property type="component" value="Unassembled WGS sequence"/>
</dbReference>
<accession>A0ACC1QJ01</accession>
<evidence type="ECO:0000313" key="1">
    <source>
        <dbReference type="EMBL" id="KAJ3478344.1"/>
    </source>
</evidence>
<comment type="caution">
    <text evidence="1">The sequence shown here is derived from an EMBL/GenBank/DDBJ whole genome shotgun (WGS) entry which is preliminary data.</text>
</comment>
<gene>
    <name evidence="1" type="ORF">NLG97_g8605</name>
</gene>
<reference evidence="1" key="1">
    <citation type="submission" date="2022-07" db="EMBL/GenBank/DDBJ databases">
        <title>Genome Sequence of Lecanicillium saksenae.</title>
        <authorList>
            <person name="Buettner E."/>
        </authorList>
    </citation>
    <scope>NUCLEOTIDE SEQUENCE</scope>
    <source>
        <strain evidence="1">VT-O1</strain>
    </source>
</reference>
<organism evidence="1 2">
    <name type="scientific">Lecanicillium saksenae</name>
    <dbReference type="NCBI Taxonomy" id="468837"/>
    <lineage>
        <taxon>Eukaryota</taxon>
        <taxon>Fungi</taxon>
        <taxon>Dikarya</taxon>
        <taxon>Ascomycota</taxon>
        <taxon>Pezizomycotina</taxon>
        <taxon>Sordariomycetes</taxon>
        <taxon>Hypocreomycetidae</taxon>
        <taxon>Hypocreales</taxon>
        <taxon>Cordycipitaceae</taxon>
        <taxon>Lecanicillium</taxon>
    </lineage>
</organism>
<dbReference type="EMBL" id="JANAKD010001553">
    <property type="protein sequence ID" value="KAJ3478344.1"/>
    <property type="molecule type" value="Genomic_DNA"/>
</dbReference>
<keyword evidence="2" id="KW-1185">Reference proteome</keyword>
<name>A0ACC1QJ01_9HYPO</name>
<evidence type="ECO:0000313" key="2">
    <source>
        <dbReference type="Proteomes" id="UP001148737"/>
    </source>
</evidence>